<keyword evidence="16" id="KW-1185">Reference proteome</keyword>
<dbReference type="GO" id="GO:0003677">
    <property type="term" value="F:DNA binding"/>
    <property type="evidence" value="ECO:0007669"/>
    <property type="project" value="UniProtKB-KW"/>
</dbReference>
<dbReference type="Pfam" id="PF13307">
    <property type="entry name" value="Helicase_C_2"/>
    <property type="match status" value="1"/>
</dbReference>
<dbReference type="SMART" id="SM00567">
    <property type="entry name" value="EZ_HEAT"/>
    <property type="match status" value="2"/>
</dbReference>
<accession>Q0W2A9</accession>
<name>Q0W2A9_METAR</name>
<keyword evidence="12" id="KW-0413">Isomerase</keyword>
<evidence type="ECO:0000256" key="10">
    <source>
        <dbReference type="ARBA" id="ARBA00023125"/>
    </source>
</evidence>
<dbReference type="InterPro" id="IPR042493">
    <property type="entry name" value="XPD_DNA_FeS"/>
</dbReference>
<dbReference type="eggNOG" id="arCOG00770">
    <property type="taxonomic scope" value="Archaea"/>
</dbReference>
<keyword evidence="10" id="KW-0238">DNA-binding</keyword>
<dbReference type="GO" id="GO:0005524">
    <property type="term" value="F:ATP binding"/>
    <property type="evidence" value="ECO:0007669"/>
    <property type="project" value="UniProtKB-KW"/>
</dbReference>
<organism evidence="15 16">
    <name type="scientific">Methanocella arvoryzae (strain DSM 22066 / NBRC 105507 / MRE50)</name>
    <dbReference type="NCBI Taxonomy" id="351160"/>
    <lineage>
        <taxon>Archaea</taxon>
        <taxon>Methanobacteriati</taxon>
        <taxon>Methanobacteriota</taxon>
        <taxon>Stenosarchaea group</taxon>
        <taxon>Methanomicrobia</taxon>
        <taxon>Methanocellales</taxon>
        <taxon>Methanocellaceae</taxon>
        <taxon>Methanocella</taxon>
    </lineage>
</organism>
<dbReference type="Pfam" id="PF06733">
    <property type="entry name" value="DEAD_2"/>
    <property type="match status" value="1"/>
</dbReference>
<reference evidence="15 16" key="1">
    <citation type="journal article" date="2006" name="Science">
        <title>Genome of rice cluster I archaea -- the key methane producers in the rice rhizosphere.</title>
        <authorList>
            <person name="Erkel C."/>
            <person name="Kube M."/>
            <person name="Reinhardt R."/>
            <person name="Liesack W."/>
        </authorList>
    </citation>
    <scope>NUCLEOTIDE SEQUENCE [LARGE SCALE GENOMIC DNA]</scope>
    <source>
        <strain evidence="16">DSM 22066 / NBRC 105507 / MRE50</strain>
    </source>
</reference>
<dbReference type="STRING" id="351160.RCIX2394"/>
<dbReference type="SUPFAM" id="SSF52540">
    <property type="entry name" value="P-loop containing nucleoside triphosphate hydrolases"/>
    <property type="match status" value="1"/>
</dbReference>
<feature type="compositionally biased region" description="Basic and acidic residues" evidence="13">
    <location>
        <begin position="739"/>
        <end position="749"/>
    </location>
</feature>
<feature type="region of interest" description="Disordered" evidence="13">
    <location>
        <begin position="735"/>
        <end position="758"/>
    </location>
</feature>
<dbReference type="Gene3D" id="1.10.275.40">
    <property type="match status" value="1"/>
</dbReference>
<keyword evidence="6 15" id="KW-0347">Helicase</keyword>
<keyword evidence="4" id="KW-0227">DNA damage</keyword>
<dbReference type="Pfam" id="PF13646">
    <property type="entry name" value="HEAT_2"/>
    <property type="match status" value="1"/>
</dbReference>
<evidence type="ECO:0000256" key="6">
    <source>
        <dbReference type="ARBA" id="ARBA00022806"/>
    </source>
</evidence>
<evidence type="ECO:0000256" key="8">
    <source>
        <dbReference type="ARBA" id="ARBA00023004"/>
    </source>
</evidence>
<feature type="domain" description="Helicase ATP-binding" evidence="14">
    <location>
        <begin position="5"/>
        <end position="304"/>
    </location>
</feature>
<evidence type="ECO:0000256" key="5">
    <source>
        <dbReference type="ARBA" id="ARBA00022801"/>
    </source>
</evidence>
<evidence type="ECO:0000256" key="2">
    <source>
        <dbReference type="ARBA" id="ARBA00022723"/>
    </source>
</evidence>
<keyword evidence="2" id="KW-0479">Metal-binding</keyword>
<dbReference type="Proteomes" id="UP000000663">
    <property type="component" value="Chromosome"/>
</dbReference>
<dbReference type="InterPro" id="IPR006554">
    <property type="entry name" value="Helicase-like_DEXD_c2"/>
</dbReference>
<evidence type="ECO:0000256" key="11">
    <source>
        <dbReference type="ARBA" id="ARBA00023204"/>
    </source>
</evidence>
<dbReference type="SMART" id="SM00487">
    <property type="entry name" value="DEXDc"/>
    <property type="match status" value="1"/>
</dbReference>
<dbReference type="AlphaFoldDB" id="Q0W2A9"/>
<evidence type="ECO:0000256" key="3">
    <source>
        <dbReference type="ARBA" id="ARBA00022741"/>
    </source>
</evidence>
<dbReference type="InterPro" id="IPR014001">
    <property type="entry name" value="Helicase_ATP-bd"/>
</dbReference>
<gene>
    <name evidence="15" type="ORF">RCIX2394</name>
</gene>
<dbReference type="GeneID" id="5144094"/>
<keyword evidence="9" id="KW-0411">Iron-sulfur</keyword>
<dbReference type="KEGG" id="rci:RCIX2394"/>
<dbReference type="InterPro" id="IPR016024">
    <property type="entry name" value="ARM-type_fold"/>
</dbReference>
<dbReference type="InterPro" id="IPR004155">
    <property type="entry name" value="PBS_lyase_HEAT"/>
</dbReference>
<dbReference type="InterPro" id="IPR006555">
    <property type="entry name" value="ATP-dep_Helicase_C"/>
</dbReference>
<evidence type="ECO:0000313" key="15">
    <source>
        <dbReference type="EMBL" id="CAJ37484.1"/>
    </source>
</evidence>
<evidence type="ECO:0000256" key="7">
    <source>
        <dbReference type="ARBA" id="ARBA00022840"/>
    </source>
</evidence>
<dbReference type="Gene3D" id="1.25.10.10">
    <property type="entry name" value="Leucine-rich Repeat Variant"/>
    <property type="match status" value="1"/>
</dbReference>
<dbReference type="GO" id="GO:0051539">
    <property type="term" value="F:4 iron, 4 sulfur cluster binding"/>
    <property type="evidence" value="ECO:0007669"/>
    <property type="project" value="UniProtKB-KW"/>
</dbReference>
<keyword evidence="3" id="KW-0547">Nucleotide-binding</keyword>
<dbReference type="GO" id="GO:0046872">
    <property type="term" value="F:metal ion binding"/>
    <property type="evidence" value="ECO:0007669"/>
    <property type="project" value="UniProtKB-KW"/>
</dbReference>
<evidence type="ECO:0000256" key="4">
    <source>
        <dbReference type="ARBA" id="ARBA00022763"/>
    </source>
</evidence>
<dbReference type="OrthoDB" id="27512at2157"/>
<dbReference type="SMART" id="SM00491">
    <property type="entry name" value="HELICc2"/>
    <property type="match status" value="1"/>
</dbReference>
<keyword evidence="8" id="KW-0408">Iron</keyword>
<keyword evidence="11" id="KW-0234">DNA repair</keyword>
<evidence type="ECO:0000256" key="1">
    <source>
        <dbReference type="ARBA" id="ARBA00022485"/>
    </source>
</evidence>
<dbReference type="PANTHER" id="PTHR11472:SF34">
    <property type="entry name" value="REGULATOR OF TELOMERE ELONGATION HELICASE 1"/>
    <property type="match status" value="1"/>
</dbReference>
<keyword evidence="1" id="KW-0004">4Fe-4S</keyword>
<dbReference type="SUPFAM" id="SSF48371">
    <property type="entry name" value="ARM repeat"/>
    <property type="match status" value="1"/>
</dbReference>
<evidence type="ECO:0000259" key="14">
    <source>
        <dbReference type="PROSITE" id="PS51193"/>
    </source>
</evidence>
<dbReference type="InterPro" id="IPR027417">
    <property type="entry name" value="P-loop_NTPase"/>
</dbReference>
<dbReference type="GO" id="GO:0006281">
    <property type="term" value="P:DNA repair"/>
    <property type="evidence" value="ECO:0007669"/>
    <property type="project" value="UniProtKB-KW"/>
</dbReference>
<dbReference type="InterPro" id="IPR014013">
    <property type="entry name" value="Helic_SF1/SF2_ATP-bd_DinG/Rad3"/>
</dbReference>
<dbReference type="RefSeq" id="WP_012035097.1">
    <property type="nucleotide sequence ID" value="NC_009464.1"/>
</dbReference>
<dbReference type="GO" id="GO:0016818">
    <property type="term" value="F:hydrolase activity, acting on acid anhydrides, in phosphorus-containing anhydrides"/>
    <property type="evidence" value="ECO:0007669"/>
    <property type="project" value="InterPro"/>
</dbReference>
<dbReference type="SMART" id="SM00488">
    <property type="entry name" value="DEXDc2"/>
    <property type="match status" value="1"/>
</dbReference>
<evidence type="ECO:0000313" key="16">
    <source>
        <dbReference type="Proteomes" id="UP000000663"/>
    </source>
</evidence>
<dbReference type="EMBL" id="AM114193">
    <property type="protein sequence ID" value="CAJ37484.1"/>
    <property type="molecule type" value="Genomic_DNA"/>
</dbReference>
<dbReference type="PROSITE" id="PS51193">
    <property type="entry name" value="HELICASE_ATP_BIND_2"/>
    <property type="match status" value="1"/>
</dbReference>
<proteinExistence type="predicted"/>
<dbReference type="eggNOG" id="arCOG02966">
    <property type="taxonomic scope" value="Archaea"/>
</dbReference>
<dbReference type="GO" id="GO:0003678">
    <property type="term" value="F:DNA helicase activity"/>
    <property type="evidence" value="ECO:0007669"/>
    <property type="project" value="InterPro"/>
</dbReference>
<evidence type="ECO:0000256" key="9">
    <source>
        <dbReference type="ARBA" id="ARBA00023014"/>
    </source>
</evidence>
<dbReference type="Gene3D" id="3.40.50.300">
    <property type="entry name" value="P-loop containing nucleotide triphosphate hydrolases"/>
    <property type="match status" value="2"/>
</dbReference>
<evidence type="ECO:0000256" key="13">
    <source>
        <dbReference type="SAM" id="MobiDB-lite"/>
    </source>
</evidence>
<dbReference type="InterPro" id="IPR045028">
    <property type="entry name" value="DinG/Rad3-like"/>
</dbReference>
<keyword evidence="7" id="KW-0067">ATP-binding</keyword>
<keyword evidence="5" id="KW-0378">Hydrolase</keyword>
<dbReference type="Gene3D" id="1.10.30.20">
    <property type="entry name" value="Bacterial XPD DNA helicase, FeS cluster domain"/>
    <property type="match status" value="1"/>
</dbReference>
<dbReference type="InterPro" id="IPR010614">
    <property type="entry name" value="RAD3-like_helicase_DEAD"/>
</dbReference>
<sequence length="864" mass="97230">MSDQPYHRYFPKPSCYQNQEKAMETIYKALGESKMVLFEGACGTGKTLSALAPALAVGKETGKKVIIATPVHQQMAQFIGEAREIRAKAGIKAVTFIGKEKMCPAGKNVHACRSAMLATDALLDAEKDTAKMRQLMKTDDWRSMSPDERHNLTRSMTMREDAIRRLRASSCDYLYKTLKEPNDRFRQWLYDSVRSPEDVIDQSEKEGKCGYELLKDYLREADLVICNYHHLIKPEFRERFLTVLGCKLSDVILIFDEAHNLEEQARASALAPIDEITIDLAEKEVIRLKADKETYNEAELRKGKEEARLLTTLKETIRQTYSDRLKFGQAERITSRGIDIRIRDPAGTDDFFCIAFREKLSAIGISLDEALLRVQMMGLAIYAQAEEDFKSGRTPSFDGSKLLDVATFLDHYVKLSSSDAHYPVISVRKTADARLYGALELCNCIAGELSEPLLDGPAGVVLMSATLQPFDTLKEVLRIKRDTVEIAFGSPFPPERRKTIVVNAGPLMFANRGDQNLEKTLVQLFQDVIEASAGNVLFFFQTAEEARKYSQLIKTDVPVLVPEKGTSPEKLKNQFFGYGDSGSKAVLMAYLWGTLTEGVDYKYDRCRTVVIVGVGLQNYRDDRSQAIINAYESLYPGKGMEYVVSQPAVKKIRQACGRVIRSPTDYGVTILVDSRYTKQYSDRFGKMGYFYKFPEEERKEFVELKPEDVKPAMVEFFKNIGPIELPAFQPASGMAMSDGGKRTKMEKKPPKATLKPQTVKPLTAQAQEDTDPLSGMLARLKSPNSSMRWKAAMDLGTTGNPKAVEPLIRALDDSDTKVIMNAIWSLARLGDVRALDPLQLLFRHKDKNVRDEARKAVKKIYGKK</sequence>
<protein>
    <submittedName>
        <fullName evidence="15">ATP-dependent helicase</fullName>
    </submittedName>
</protein>
<evidence type="ECO:0000256" key="12">
    <source>
        <dbReference type="ARBA" id="ARBA00023235"/>
    </source>
</evidence>
<dbReference type="PANTHER" id="PTHR11472">
    <property type="entry name" value="DNA REPAIR DEAD HELICASE RAD3/XP-D SUBFAMILY MEMBER"/>
    <property type="match status" value="1"/>
</dbReference>
<dbReference type="InterPro" id="IPR011989">
    <property type="entry name" value="ARM-like"/>
</dbReference>